<accession>A0A0V1DMU4</accession>
<reference evidence="2 3" key="1">
    <citation type="submission" date="2015-01" db="EMBL/GenBank/DDBJ databases">
        <title>Evolution of Trichinella species and genotypes.</title>
        <authorList>
            <person name="Korhonen P.K."/>
            <person name="Edoardo P."/>
            <person name="Giuseppe L.R."/>
            <person name="Gasser R.B."/>
        </authorList>
    </citation>
    <scope>NUCLEOTIDE SEQUENCE [LARGE SCALE GENOMIC DNA]</scope>
    <source>
        <strain evidence="2">ISS470</strain>
    </source>
</reference>
<sequence length="51" mass="5877">MTYLGSQAHRRDKIQTETARPANTRDNQMNPVLPPQQALDTLTHLKYKILT</sequence>
<gene>
    <name evidence="2" type="ORF">T4D_2408</name>
</gene>
<keyword evidence="3" id="KW-1185">Reference proteome</keyword>
<evidence type="ECO:0000313" key="3">
    <source>
        <dbReference type="Proteomes" id="UP000054995"/>
    </source>
</evidence>
<proteinExistence type="predicted"/>
<protein>
    <submittedName>
        <fullName evidence="2">Uncharacterized protein</fullName>
    </submittedName>
</protein>
<comment type="caution">
    <text evidence="2">The sequence shown here is derived from an EMBL/GenBank/DDBJ whole genome shotgun (WGS) entry which is preliminary data.</text>
</comment>
<evidence type="ECO:0000313" key="2">
    <source>
        <dbReference type="EMBL" id="KRY62630.1"/>
    </source>
</evidence>
<organism evidence="2 3">
    <name type="scientific">Trichinella pseudospiralis</name>
    <name type="common">Parasitic roundworm</name>
    <dbReference type="NCBI Taxonomy" id="6337"/>
    <lineage>
        <taxon>Eukaryota</taxon>
        <taxon>Metazoa</taxon>
        <taxon>Ecdysozoa</taxon>
        <taxon>Nematoda</taxon>
        <taxon>Enoplea</taxon>
        <taxon>Dorylaimia</taxon>
        <taxon>Trichinellida</taxon>
        <taxon>Trichinellidae</taxon>
        <taxon>Trichinella</taxon>
    </lineage>
</organism>
<dbReference type="Proteomes" id="UP000054995">
    <property type="component" value="Unassembled WGS sequence"/>
</dbReference>
<feature type="region of interest" description="Disordered" evidence="1">
    <location>
        <begin position="1"/>
        <end position="34"/>
    </location>
</feature>
<dbReference type="AlphaFoldDB" id="A0A0V1DMU4"/>
<evidence type="ECO:0000256" key="1">
    <source>
        <dbReference type="SAM" id="MobiDB-lite"/>
    </source>
</evidence>
<name>A0A0V1DMU4_TRIPS</name>
<dbReference type="EMBL" id="JYDT01003177">
    <property type="protein sequence ID" value="KRY62630.1"/>
    <property type="molecule type" value="Genomic_DNA"/>
</dbReference>